<evidence type="ECO:0000313" key="11">
    <source>
        <dbReference type="Proteomes" id="UP000596083"/>
    </source>
</evidence>
<comment type="cofactor">
    <cofactor evidence="9">
        <name>Fe(2+)</name>
        <dbReference type="ChEBI" id="CHEBI:29033"/>
    </cofactor>
    <cofactor evidence="9">
        <name>Mn(2+)</name>
        <dbReference type="ChEBI" id="CHEBI:29035"/>
    </cofactor>
</comment>
<name>A0A7T7HKW1_9HYPH</name>
<protein>
    <recommendedName>
        <fullName evidence="5 9">Mannonate dehydratase</fullName>
        <ecNumber evidence="5 9">4.2.1.8</ecNumber>
    </recommendedName>
    <alternativeName>
        <fullName evidence="9">D-mannonate hydro-lyase</fullName>
    </alternativeName>
</protein>
<dbReference type="Gene3D" id="3.20.20.150">
    <property type="entry name" value="Divalent-metal-dependent TIM barrel enzymes"/>
    <property type="match status" value="2"/>
</dbReference>
<dbReference type="NCBIfam" id="TIGR00695">
    <property type="entry name" value="uxuA"/>
    <property type="match status" value="1"/>
</dbReference>
<evidence type="ECO:0000256" key="2">
    <source>
        <dbReference type="ARBA" id="ARBA00002713"/>
    </source>
</evidence>
<evidence type="ECO:0000256" key="8">
    <source>
        <dbReference type="ARBA" id="ARBA00023239"/>
    </source>
</evidence>
<evidence type="ECO:0000256" key="6">
    <source>
        <dbReference type="ARBA" id="ARBA00023004"/>
    </source>
</evidence>
<dbReference type="InterPro" id="IPR004628">
    <property type="entry name" value="Man_deHydtase"/>
</dbReference>
<dbReference type="Pfam" id="PF03786">
    <property type="entry name" value="UxuA"/>
    <property type="match status" value="1"/>
</dbReference>
<dbReference type="GO" id="GO:0042840">
    <property type="term" value="P:D-glucuronate catabolic process"/>
    <property type="evidence" value="ECO:0007669"/>
    <property type="project" value="TreeGrafter"/>
</dbReference>
<dbReference type="UniPathway" id="UPA00246"/>
<dbReference type="AlphaFoldDB" id="A0A7T7HKW1"/>
<dbReference type="KEGG" id="mlut:JET14_02380"/>
<dbReference type="GO" id="GO:0008927">
    <property type="term" value="F:mannonate dehydratase activity"/>
    <property type="evidence" value="ECO:0007669"/>
    <property type="project" value="UniProtKB-UniRule"/>
</dbReference>
<proteinExistence type="inferred from homology"/>
<dbReference type="SUPFAM" id="SSF51658">
    <property type="entry name" value="Xylose isomerase-like"/>
    <property type="match status" value="1"/>
</dbReference>
<reference evidence="10 11" key="1">
    <citation type="submission" date="2020-12" db="EMBL/GenBank/DDBJ databases">
        <authorList>
            <person name="Zheng R.K."/>
            <person name="Sun C.M."/>
        </authorList>
    </citation>
    <scope>NUCLEOTIDE SEQUENCE [LARGE SCALE GENOMIC DNA]</scope>
    <source>
        <strain evidence="10 11">ZRK001</strain>
    </source>
</reference>
<evidence type="ECO:0000256" key="5">
    <source>
        <dbReference type="ARBA" id="ARBA00012927"/>
    </source>
</evidence>
<evidence type="ECO:0000313" key="10">
    <source>
        <dbReference type="EMBL" id="QQM31048.1"/>
    </source>
</evidence>
<accession>A0A7T7HKW1</accession>
<evidence type="ECO:0000256" key="4">
    <source>
        <dbReference type="ARBA" id="ARBA00007389"/>
    </source>
</evidence>
<comment type="pathway">
    <text evidence="3 9">Carbohydrate metabolism; pentose and glucuronate interconversion.</text>
</comment>
<gene>
    <name evidence="9 10" type="primary">uxuA</name>
    <name evidence="10" type="ORF">JET14_02380</name>
</gene>
<organism evidence="10 11">
    <name type="scientific">Martelella lutilitoris</name>
    <dbReference type="NCBI Taxonomy" id="2583532"/>
    <lineage>
        <taxon>Bacteria</taxon>
        <taxon>Pseudomonadati</taxon>
        <taxon>Pseudomonadota</taxon>
        <taxon>Alphaproteobacteria</taxon>
        <taxon>Hyphomicrobiales</taxon>
        <taxon>Aurantimonadaceae</taxon>
        <taxon>Martelella</taxon>
    </lineage>
</organism>
<dbReference type="GO" id="GO:0030145">
    <property type="term" value="F:manganese ion binding"/>
    <property type="evidence" value="ECO:0007669"/>
    <property type="project" value="TreeGrafter"/>
</dbReference>
<comment type="catalytic activity">
    <reaction evidence="1 9">
        <text>D-mannonate = 2-dehydro-3-deoxy-D-gluconate + H2O</text>
        <dbReference type="Rhea" id="RHEA:20097"/>
        <dbReference type="ChEBI" id="CHEBI:15377"/>
        <dbReference type="ChEBI" id="CHEBI:17767"/>
        <dbReference type="ChEBI" id="CHEBI:57990"/>
        <dbReference type="EC" id="4.2.1.8"/>
    </reaction>
</comment>
<evidence type="ECO:0000256" key="1">
    <source>
        <dbReference type="ARBA" id="ARBA00001794"/>
    </source>
</evidence>
<dbReference type="PANTHER" id="PTHR30387">
    <property type="entry name" value="MANNONATE DEHYDRATASE"/>
    <property type="match status" value="1"/>
</dbReference>
<sequence length="386" mass="42874">MKESWRWFGPNDPISLAEVRQTGATDIVTALHELPNGVEWERDKIAERRDMIAAAGLTWSVVESIPVHEKIKTAEPGWEKLAETWGRSAQNLAREGVKTICYNFMPVLDWTRTDLTYPLDDGALALRFDYLLYVAFDLFILRRKGAEADYPADVIEKAEARFKALSEDAIAKLTGTVLAGLPGAEESYSLDDFRAQLARYDAIDAEALAEQLSRFLEIVVPMAEDAGAVMAIHPDDPPRPLFGLPRVVSTVEDMDRIAARVPSLANGFTFCTGSYGVRADNDLPAMLKRHGERVHFLHLRATKREEDGLSFHEAPHLEGDVDMVAVVRAALDVEKARGVQLPFRPDHGHAILDDQSRKTNPGYPLIGRLRGLSEVRGIARALASPR</sequence>
<keyword evidence="8 9" id="KW-0456">Lyase</keyword>
<evidence type="ECO:0000256" key="3">
    <source>
        <dbReference type="ARBA" id="ARBA00004892"/>
    </source>
</evidence>
<keyword evidence="7 9" id="KW-0464">Manganese</keyword>
<dbReference type="NCBIfam" id="NF003027">
    <property type="entry name" value="PRK03906.1"/>
    <property type="match status" value="1"/>
</dbReference>
<comment type="similarity">
    <text evidence="4 9">Belongs to the mannonate dehydratase family.</text>
</comment>
<dbReference type="PIRSF" id="PIRSF016049">
    <property type="entry name" value="Man_dehyd"/>
    <property type="match status" value="1"/>
</dbReference>
<dbReference type="RefSeq" id="WP_200336635.1">
    <property type="nucleotide sequence ID" value="NZ_CP066786.1"/>
</dbReference>
<evidence type="ECO:0000256" key="7">
    <source>
        <dbReference type="ARBA" id="ARBA00023211"/>
    </source>
</evidence>
<dbReference type="EMBL" id="CP066786">
    <property type="protein sequence ID" value="QQM31048.1"/>
    <property type="molecule type" value="Genomic_DNA"/>
</dbReference>
<dbReference type="InterPro" id="IPR036237">
    <property type="entry name" value="Xyl_isomerase-like_sf"/>
</dbReference>
<dbReference type="GO" id="GO:0008198">
    <property type="term" value="F:ferrous iron binding"/>
    <property type="evidence" value="ECO:0007669"/>
    <property type="project" value="TreeGrafter"/>
</dbReference>
<dbReference type="EC" id="4.2.1.8" evidence="5 9"/>
<dbReference type="Proteomes" id="UP000596083">
    <property type="component" value="Chromosome"/>
</dbReference>
<dbReference type="PANTHER" id="PTHR30387:SF2">
    <property type="entry name" value="MANNONATE DEHYDRATASE"/>
    <property type="match status" value="1"/>
</dbReference>
<keyword evidence="6 9" id="KW-0408">Iron</keyword>
<comment type="function">
    <text evidence="2 9">Catalyzes the dehydration of D-mannonate.</text>
</comment>
<dbReference type="HAMAP" id="MF_00106">
    <property type="entry name" value="UxuA"/>
    <property type="match status" value="1"/>
</dbReference>
<evidence type="ECO:0000256" key="9">
    <source>
        <dbReference type="HAMAP-Rule" id="MF_00106"/>
    </source>
</evidence>